<keyword evidence="3 13" id="KW-0645">Protease</keyword>
<dbReference type="GO" id="GO:0005737">
    <property type="term" value="C:cytoplasm"/>
    <property type="evidence" value="ECO:0007669"/>
    <property type="project" value="UniProtKB-ARBA"/>
</dbReference>
<name>A0A170PLB5_9ZZZZ</name>
<dbReference type="InterPro" id="IPR007863">
    <property type="entry name" value="Peptidase_M16_C"/>
</dbReference>
<dbReference type="Gene3D" id="3.30.830.10">
    <property type="entry name" value="Metalloenzyme, LuxS/M16 peptidase-like"/>
    <property type="match status" value="4"/>
</dbReference>
<dbReference type="FunFam" id="3.30.830.10:FF:000012">
    <property type="entry name" value="Protease 3"/>
    <property type="match status" value="1"/>
</dbReference>
<evidence type="ECO:0000256" key="6">
    <source>
        <dbReference type="ARBA" id="ARBA00022833"/>
    </source>
</evidence>
<dbReference type="PANTHER" id="PTHR43690">
    <property type="entry name" value="NARDILYSIN"/>
    <property type="match status" value="1"/>
</dbReference>
<keyword evidence="6" id="KW-0862">Zinc</keyword>
<accession>A0A170PLB5</accession>
<evidence type="ECO:0000259" key="11">
    <source>
        <dbReference type="Pfam" id="PF16187"/>
    </source>
</evidence>
<evidence type="ECO:0000259" key="9">
    <source>
        <dbReference type="Pfam" id="PF00675"/>
    </source>
</evidence>
<evidence type="ECO:0000256" key="5">
    <source>
        <dbReference type="ARBA" id="ARBA00022801"/>
    </source>
</evidence>
<protein>
    <submittedName>
        <fullName evidence="13">Protease III</fullName>
        <ecNumber evidence="13">3.4.24.55</ecNumber>
    </submittedName>
</protein>
<evidence type="ECO:0000256" key="8">
    <source>
        <dbReference type="SAM" id="MobiDB-lite"/>
    </source>
</evidence>
<dbReference type="InterPro" id="IPR032632">
    <property type="entry name" value="Peptidase_M16_M"/>
</dbReference>
<feature type="region of interest" description="Disordered" evidence="8">
    <location>
        <begin position="931"/>
        <end position="953"/>
    </location>
</feature>
<proteinExistence type="inferred from homology"/>
<dbReference type="EC" id="3.4.24.55" evidence="13"/>
<feature type="domain" description="Coenzyme PQQ synthesis protein F-like C-terminal lobe" evidence="12">
    <location>
        <begin position="773"/>
        <end position="872"/>
    </location>
</feature>
<feature type="domain" description="Peptidase M16 N-terminal" evidence="9">
    <location>
        <begin position="55"/>
        <end position="173"/>
    </location>
</feature>
<keyword evidence="4" id="KW-0479">Metal-binding</keyword>
<sequence>MLSPRYWIFFLIVLAAIGYSMLKPDTLTSADSSDIITSPADPFSYRYLELDNGLKVVLINTPNTDKAAAAMTVSVGSGDDPDNRNGLAHFLEHMLFLGTDPYPEPGEYQAYISRNGGSHNAFTAHAQTTYFYEIENDAMAGALDRFAPFFISPRFDEAYVDREKNAVHAEFQSKLKDDFRRIFSAEKQAMNPEHPYAKFSTGNLDTLSDTADSKVRDDLLAFYKEHYSSDRMTLVLAGDYPLEQLEGWARSHFSAVPKREIAKQINHKPLFVEGQLPLDMNIEPVKEIRRLQFTFPMPEVMSLYDYKPVQLLSNLIGHEGEGSLLAYLKQQGWAEALSSGRAISTENESALTVQISLTRLGLLHTENITQALMHYFELMKVKPFPEYLKTEQQQLNELTFRYLEHGQLSDYVVRVSTNMQLFPVQDIIYGNYKALIPTDEQMRPYLNALSANNMLRTLIAPGVVTDMVDPWYATPMRIRPSDYAKLDIETNGLDALHLPVANPFIPTDFSLHAGTERATPTALIHNDGQQAWYYPENEFKAPKSQIILRLALEPVQQSARQQVLAKLYARAINEALNTYSYPASLAGLNYSLSATNRGLDIGFGGYQDKLPELMRRVLSEMNNLVISDDEFERYRASLQRSLENNLKAKPFQRTIAELKHWLYEPSFNEDDLLAALADVNREDVIRFANEYSNDLSSILYVHGNVSEKDAKEMADIVAKRFPANASTLPLPEVKQLPEGQFSQVIEQEHPDNAFSLYIQGQATDDNSRARMSLLTQILSAPYYQYMRTEQQLGYVVVATAFPQQTVPGLLFVVQSPTATPNKIMQQSQIFFENFAPQLAATTPEEFAAFKEGLVTLLLEKAKNMPEKAGQFWQEITVGRYSFDTRSAIAEQVKTLTLDDIITLYNDAITEKKFSWAVFSKGGDIENLTPLSEQNRSQLPAFPRPDLTAIPTTN</sequence>
<keyword evidence="7" id="KW-0482">Metalloprotease</keyword>
<dbReference type="EMBL" id="CZQC01000036">
    <property type="protein sequence ID" value="CUS41126.1"/>
    <property type="molecule type" value="Genomic_DNA"/>
</dbReference>
<evidence type="ECO:0000256" key="4">
    <source>
        <dbReference type="ARBA" id="ARBA00022723"/>
    </source>
</evidence>
<dbReference type="GO" id="GO:0006508">
    <property type="term" value="P:proteolysis"/>
    <property type="evidence" value="ECO:0007669"/>
    <property type="project" value="UniProtKB-KW"/>
</dbReference>
<evidence type="ECO:0000256" key="3">
    <source>
        <dbReference type="ARBA" id="ARBA00022670"/>
    </source>
</evidence>
<evidence type="ECO:0000259" key="12">
    <source>
        <dbReference type="Pfam" id="PF22456"/>
    </source>
</evidence>
<dbReference type="PANTHER" id="PTHR43690:SF18">
    <property type="entry name" value="INSULIN-DEGRADING ENZYME-RELATED"/>
    <property type="match status" value="1"/>
</dbReference>
<dbReference type="Pfam" id="PF22456">
    <property type="entry name" value="PqqF-like_C_4"/>
    <property type="match status" value="1"/>
</dbReference>
<dbReference type="AlphaFoldDB" id="A0A170PLB5"/>
<dbReference type="PROSITE" id="PS00143">
    <property type="entry name" value="INSULINASE"/>
    <property type="match status" value="1"/>
</dbReference>
<dbReference type="InterPro" id="IPR001431">
    <property type="entry name" value="Pept_M16_Zn_BS"/>
</dbReference>
<gene>
    <name evidence="13" type="ORF">MGWOODY_Tha685</name>
</gene>
<dbReference type="GO" id="GO:0046872">
    <property type="term" value="F:metal ion binding"/>
    <property type="evidence" value="ECO:0007669"/>
    <property type="project" value="UniProtKB-KW"/>
</dbReference>
<evidence type="ECO:0000313" key="13">
    <source>
        <dbReference type="EMBL" id="CUS41126.1"/>
    </source>
</evidence>
<dbReference type="InterPro" id="IPR011249">
    <property type="entry name" value="Metalloenz_LuxS/M16"/>
</dbReference>
<dbReference type="Pfam" id="PF00675">
    <property type="entry name" value="Peptidase_M16"/>
    <property type="match status" value="1"/>
</dbReference>
<comment type="similarity">
    <text evidence="2">Belongs to the peptidase M16 family.</text>
</comment>
<feature type="domain" description="Peptidase M16 middle/third" evidence="11">
    <location>
        <begin position="400"/>
        <end position="675"/>
    </location>
</feature>
<dbReference type="InterPro" id="IPR054734">
    <property type="entry name" value="PqqF-like_C_4"/>
</dbReference>
<evidence type="ECO:0000256" key="2">
    <source>
        <dbReference type="ARBA" id="ARBA00007261"/>
    </source>
</evidence>
<dbReference type="InterPro" id="IPR011765">
    <property type="entry name" value="Pept_M16_N"/>
</dbReference>
<dbReference type="Pfam" id="PF05193">
    <property type="entry name" value="Peptidase_M16_C"/>
    <property type="match status" value="1"/>
</dbReference>
<feature type="domain" description="Peptidase M16 C-terminal" evidence="10">
    <location>
        <begin position="216"/>
        <end position="386"/>
    </location>
</feature>
<reference evidence="13" key="1">
    <citation type="submission" date="2015-10" db="EMBL/GenBank/DDBJ databases">
        <authorList>
            <person name="Gilbert D.G."/>
        </authorList>
    </citation>
    <scope>NUCLEOTIDE SEQUENCE</scope>
</reference>
<evidence type="ECO:0000259" key="10">
    <source>
        <dbReference type="Pfam" id="PF05193"/>
    </source>
</evidence>
<organism evidence="13">
    <name type="scientific">hydrothermal vent metagenome</name>
    <dbReference type="NCBI Taxonomy" id="652676"/>
    <lineage>
        <taxon>unclassified sequences</taxon>
        <taxon>metagenomes</taxon>
        <taxon>ecological metagenomes</taxon>
    </lineage>
</organism>
<evidence type="ECO:0000256" key="7">
    <source>
        <dbReference type="ARBA" id="ARBA00023049"/>
    </source>
</evidence>
<keyword evidence="5 13" id="KW-0378">Hydrolase</keyword>
<dbReference type="InterPro" id="IPR050626">
    <property type="entry name" value="Peptidase_M16"/>
</dbReference>
<comment type="cofactor">
    <cofactor evidence="1">
        <name>Zn(2+)</name>
        <dbReference type="ChEBI" id="CHEBI:29105"/>
    </cofactor>
</comment>
<dbReference type="Pfam" id="PF16187">
    <property type="entry name" value="Peptidase_M16_M"/>
    <property type="match status" value="1"/>
</dbReference>
<evidence type="ECO:0000256" key="1">
    <source>
        <dbReference type="ARBA" id="ARBA00001947"/>
    </source>
</evidence>
<dbReference type="GO" id="GO:0004222">
    <property type="term" value="F:metalloendopeptidase activity"/>
    <property type="evidence" value="ECO:0007669"/>
    <property type="project" value="UniProtKB-EC"/>
</dbReference>
<dbReference type="SUPFAM" id="SSF63411">
    <property type="entry name" value="LuxS/MPP-like metallohydrolase"/>
    <property type="match status" value="4"/>
</dbReference>